<dbReference type="EMBL" id="WTYR01000001">
    <property type="protein sequence ID" value="MXP10147.1"/>
    <property type="molecule type" value="Genomic_DNA"/>
</dbReference>
<evidence type="ECO:0000313" key="3">
    <source>
        <dbReference type="EMBL" id="MXP10147.1"/>
    </source>
</evidence>
<accession>A0A6I4U765</accession>
<dbReference type="Proteomes" id="UP000429229">
    <property type="component" value="Unassembled WGS sequence"/>
</dbReference>
<feature type="domain" description="Deacetylase PdaC" evidence="2">
    <location>
        <begin position="48"/>
        <end position="137"/>
    </location>
</feature>
<dbReference type="InterPro" id="IPR025303">
    <property type="entry name" value="PdaC"/>
</dbReference>
<evidence type="ECO:0000259" key="2">
    <source>
        <dbReference type="Pfam" id="PF13739"/>
    </source>
</evidence>
<sequence>MSACSGERREGDVQPDAVERAKTVKAGGDGVSQAEDDSSDGARTVSLETELYIFSYSYPGEVGARQGLRMVLDRQLEQGRTTLIQQARKAKADSDKNGYPFRPHTSETEWRIAARPAGWLSLEAEEFTYYGGAHPNTGYKSLVWSDGAKKAFQPVELFTSSKALNMAIRTRFCDLLDEQREEKRGEPIDRESDALFEDCIDPVAEAVIVPLSSNGKAFDRLRLDVPPYAAGPYVEGSYQIELPVTKALLAAVKPDYREAFAIHAPKKDAGSKAED</sequence>
<evidence type="ECO:0000313" key="4">
    <source>
        <dbReference type="Proteomes" id="UP000429229"/>
    </source>
</evidence>
<comment type="caution">
    <text evidence="3">The sequence shown here is derived from an EMBL/GenBank/DDBJ whole genome shotgun (WGS) entry which is preliminary data.</text>
</comment>
<gene>
    <name evidence="3" type="ORF">GRI68_08135</name>
</gene>
<organism evidence="3 4">
    <name type="scientific">Alteriqipengyuania halimionae</name>
    <dbReference type="NCBI Taxonomy" id="1926630"/>
    <lineage>
        <taxon>Bacteria</taxon>
        <taxon>Pseudomonadati</taxon>
        <taxon>Pseudomonadota</taxon>
        <taxon>Alphaproteobacteria</taxon>
        <taxon>Sphingomonadales</taxon>
        <taxon>Erythrobacteraceae</taxon>
        <taxon>Alteriqipengyuania</taxon>
    </lineage>
</organism>
<dbReference type="RefSeq" id="WP_160616782.1">
    <property type="nucleotide sequence ID" value="NZ_WTYR01000001.1"/>
</dbReference>
<keyword evidence="4" id="KW-1185">Reference proteome</keyword>
<dbReference type="Gene3D" id="3.30.565.40">
    <property type="entry name" value="Fervidobacterium nodosum Rt17-B1 like"/>
    <property type="match status" value="1"/>
</dbReference>
<reference evidence="3 4" key="1">
    <citation type="submission" date="2019-12" db="EMBL/GenBank/DDBJ databases">
        <title>Genomic-based taxomic classification of the family Erythrobacteraceae.</title>
        <authorList>
            <person name="Xu L."/>
        </authorList>
    </citation>
    <scope>NUCLEOTIDE SEQUENCE [LARGE SCALE GENOMIC DNA]</scope>
    <source>
        <strain evidence="3 4">LMG 29519</strain>
    </source>
</reference>
<protein>
    <submittedName>
        <fullName evidence="3">DUF4163 domain-containing protein</fullName>
    </submittedName>
</protein>
<evidence type="ECO:0000256" key="1">
    <source>
        <dbReference type="SAM" id="MobiDB-lite"/>
    </source>
</evidence>
<feature type="region of interest" description="Disordered" evidence="1">
    <location>
        <begin position="1"/>
        <end position="43"/>
    </location>
</feature>
<name>A0A6I4U765_9SPHN</name>
<feature type="compositionally biased region" description="Basic and acidic residues" evidence="1">
    <location>
        <begin position="1"/>
        <end position="22"/>
    </location>
</feature>
<dbReference type="Pfam" id="PF13739">
    <property type="entry name" value="PdaC"/>
    <property type="match status" value="1"/>
</dbReference>
<dbReference type="AlphaFoldDB" id="A0A6I4U765"/>
<dbReference type="OrthoDB" id="4760806at2"/>
<proteinExistence type="predicted"/>